<dbReference type="PROSITE" id="PS00909">
    <property type="entry name" value="MR_MLE_2"/>
    <property type="match status" value="1"/>
</dbReference>
<comment type="similarity">
    <text evidence="1">Belongs to the mandelate racemase/muconate lactonizing enzyme family.</text>
</comment>
<evidence type="ECO:0000259" key="4">
    <source>
        <dbReference type="SMART" id="SM00922"/>
    </source>
</evidence>
<keyword evidence="3" id="KW-0413">Isomerase</keyword>
<sequence length="383" mass="40809">MKRPTWCRDVMDELHLLIDRVDVFGVAVPLVGGGFRNAYTTKTTQKSAIVRLTASDGSVGLGNIDPSPGYSVETVEQSLAAIRQVLAPCVQRMNAGNPHRLLDAMDRAIDGYLDAKAAIEMAAVDLLARKLGIPVHQYLGGKVTDTVSFNAWIGIVSPDEAAAEARKWFERGFRSAKVKVGGGIHKDRDRLIAVREAVGGEFALRADANAGYDVDDAIALGHLLEPVGLQLLEQPVAADDLAGMAKVRGAIGIRVMADESITDHRSLIDVIRADCADIVKLKVMKQGGLLRCRRMLETATAAGLPVVIGHGFGLGVNTHAEIMLACTSANVLAGLECVGPLKTTDDIVTSKLDLTSGSIDVPQGPGLGVTLDEEKVRRYLFDA</sequence>
<evidence type="ECO:0000313" key="6">
    <source>
        <dbReference type="Proteomes" id="UP000484381"/>
    </source>
</evidence>
<dbReference type="EMBL" id="WHNP01000069">
    <property type="protein sequence ID" value="MPW22535.1"/>
    <property type="molecule type" value="Genomic_DNA"/>
</dbReference>
<dbReference type="GO" id="GO:0006518">
    <property type="term" value="P:peptide metabolic process"/>
    <property type="evidence" value="ECO:0007669"/>
    <property type="project" value="UniProtKB-ARBA"/>
</dbReference>
<dbReference type="GO" id="GO:0046872">
    <property type="term" value="F:metal ion binding"/>
    <property type="evidence" value="ECO:0007669"/>
    <property type="project" value="UniProtKB-KW"/>
</dbReference>
<name>A0A7X1NID4_9BURK</name>
<dbReference type="AlphaFoldDB" id="A0A7X1NID4"/>
<dbReference type="SUPFAM" id="SSF54826">
    <property type="entry name" value="Enolase N-terminal domain-like"/>
    <property type="match status" value="1"/>
</dbReference>
<reference evidence="5 6" key="1">
    <citation type="submission" date="2019-10" db="EMBL/GenBank/DDBJ databases">
        <title>Paraburkholderia sp. isolated from nodules of Mimosa pudica from Brazilian Atlantic Forest soils.</title>
        <authorList>
            <person name="Paulitsch F."/>
            <person name="Hungria M."/>
            <person name="Dall'Agnol R."/>
        </authorList>
    </citation>
    <scope>NUCLEOTIDE SEQUENCE [LARGE SCALE GENOMIC DNA]</scope>
    <source>
        <strain evidence="5 6">CNPSo 3157</strain>
    </source>
</reference>
<dbReference type="InterPro" id="IPR013342">
    <property type="entry name" value="Mandelate_racemase_C"/>
</dbReference>
<dbReference type="SFLD" id="SFLDS00001">
    <property type="entry name" value="Enolase"/>
    <property type="match status" value="1"/>
</dbReference>
<dbReference type="InterPro" id="IPR018110">
    <property type="entry name" value="Mandel_Rmase/mucon_lact_enz_CS"/>
</dbReference>
<evidence type="ECO:0000256" key="2">
    <source>
        <dbReference type="ARBA" id="ARBA00022723"/>
    </source>
</evidence>
<proteinExistence type="inferred from homology"/>
<dbReference type="InterPro" id="IPR013341">
    <property type="entry name" value="Mandelate_racemase_N_dom"/>
</dbReference>
<evidence type="ECO:0000313" key="5">
    <source>
        <dbReference type="EMBL" id="MPW22535.1"/>
    </source>
</evidence>
<feature type="domain" description="Mandelate racemase/muconate lactonizing enzyme C-terminal" evidence="4">
    <location>
        <begin position="158"/>
        <end position="254"/>
    </location>
</feature>
<dbReference type="SMART" id="SM00922">
    <property type="entry name" value="MR_MLE"/>
    <property type="match status" value="1"/>
</dbReference>
<dbReference type="InterPro" id="IPR036849">
    <property type="entry name" value="Enolase-like_C_sf"/>
</dbReference>
<dbReference type="SFLD" id="SFLDG00180">
    <property type="entry name" value="muconate_cycloisomerase"/>
    <property type="match status" value="1"/>
</dbReference>
<dbReference type="Pfam" id="PF13378">
    <property type="entry name" value="MR_MLE_C"/>
    <property type="match status" value="1"/>
</dbReference>
<dbReference type="Gene3D" id="3.20.20.120">
    <property type="entry name" value="Enolase-like C-terminal domain"/>
    <property type="match status" value="1"/>
</dbReference>
<keyword evidence="6" id="KW-1185">Reference proteome</keyword>
<dbReference type="GO" id="GO:0009063">
    <property type="term" value="P:amino acid catabolic process"/>
    <property type="evidence" value="ECO:0007669"/>
    <property type="project" value="InterPro"/>
</dbReference>
<dbReference type="GO" id="GO:0016854">
    <property type="term" value="F:racemase and epimerase activity"/>
    <property type="evidence" value="ECO:0007669"/>
    <property type="project" value="UniProtKB-ARBA"/>
</dbReference>
<dbReference type="Pfam" id="PF02746">
    <property type="entry name" value="MR_MLE_N"/>
    <property type="match status" value="1"/>
</dbReference>
<dbReference type="SUPFAM" id="SSF51604">
    <property type="entry name" value="Enolase C-terminal domain-like"/>
    <property type="match status" value="1"/>
</dbReference>
<dbReference type="Proteomes" id="UP000484381">
    <property type="component" value="Unassembled WGS sequence"/>
</dbReference>
<dbReference type="PANTHER" id="PTHR48073">
    <property type="entry name" value="O-SUCCINYLBENZOATE SYNTHASE-RELATED"/>
    <property type="match status" value="1"/>
</dbReference>
<protein>
    <recommendedName>
        <fullName evidence="4">Mandelate racemase/muconate lactonizing enzyme C-terminal domain-containing protein</fullName>
    </recommendedName>
</protein>
<dbReference type="InterPro" id="IPR029017">
    <property type="entry name" value="Enolase-like_N"/>
</dbReference>
<keyword evidence="2" id="KW-0479">Metal-binding</keyword>
<organism evidence="5 6">
    <name type="scientific">Paraburkholderia franconis</name>
    <dbReference type="NCBI Taxonomy" id="2654983"/>
    <lineage>
        <taxon>Bacteria</taxon>
        <taxon>Pseudomonadati</taxon>
        <taxon>Pseudomonadota</taxon>
        <taxon>Betaproteobacteria</taxon>
        <taxon>Burkholderiales</taxon>
        <taxon>Burkholderiaceae</taxon>
        <taxon>Paraburkholderia</taxon>
    </lineage>
</organism>
<evidence type="ECO:0000256" key="1">
    <source>
        <dbReference type="ARBA" id="ARBA00008031"/>
    </source>
</evidence>
<dbReference type="PANTHER" id="PTHR48073:SF2">
    <property type="entry name" value="O-SUCCINYLBENZOATE SYNTHASE"/>
    <property type="match status" value="1"/>
</dbReference>
<comment type="caution">
    <text evidence="5">The sequence shown here is derived from an EMBL/GenBank/DDBJ whole genome shotgun (WGS) entry which is preliminary data.</text>
</comment>
<accession>A0A7X1NID4</accession>
<dbReference type="InterPro" id="IPR029065">
    <property type="entry name" value="Enolase_C-like"/>
</dbReference>
<evidence type="ECO:0000256" key="3">
    <source>
        <dbReference type="ARBA" id="ARBA00023235"/>
    </source>
</evidence>
<gene>
    <name evidence="5" type="ORF">GCT13_38395</name>
</gene>
<dbReference type="Gene3D" id="3.30.390.10">
    <property type="entry name" value="Enolase-like, N-terminal domain"/>
    <property type="match status" value="1"/>
</dbReference>